<gene>
    <name evidence="2" type="ORF">R53529_LOCUS1086</name>
    <name evidence="1" type="ORF">R53530_LOCUS14</name>
</gene>
<accession>A0A9W4TKU0</accession>
<proteinExistence type="predicted"/>
<dbReference type="AlphaFoldDB" id="A0A9W4TKU0"/>
<reference evidence="1" key="1">
    <citation type="submission" date="2022-10" db="EMBL/GenBank/DDBJ databases">
        <authorList>
            <person name="Botero Cardona J."/>
        </authorList>
    </citation>
    <scope>NUCLEOTIDE SEQUENCE</scope>
    <source>
        <strain evidence="1">LMG 31819</strain>
        <strain evidence="2">R-53529</strain>
    </source>
</reference>
<organism evidence="1 3">
    <name type="scientific">Commensalibacter communis</name>
    <dbReference type="NCBI Taxonomy" id="2972786"/>
    <lineage>
        <taxon>Bacteria</taxon>
        <taxon>Pseudomonadati</taxon>
        <taxon>Pseudomonadota</taxon>
        <taxon>Alphaproteobacteria</taxon>
        <taxon>Acetobacterales</taxon>
        <taxon>Acetobacteraceae</taxon>
    </lineage>
</organism>
<evidence type="ECO:0000313" key="1">
    <source>
        <dbReference type="EMBL" id="CAI3922108.1"/>
    </source>
</evidence>
<dbReference type="EMBL" id="CAMXCM010000001">
    <property type="protein sequence ID" value="CAI3922108.1"/>
    <property type="molecule type" value="Genomic_DNA"/>
</dbReference>
<evidence type="ECO:0000313" key="2">
    <source>
        <dbReference type="EMBL" id="CAI3940531.1"/>
    </source>
</evidence>
<dbReference type="EMBL" id="CAMXCS010000001">
    <property type="protein sequence ID" value="CAI3940531.1"/>
    <property type="molecule type" value="Genomic_DNA"/>
</dbReference>
<dbReference type="Proteomes" id="UP001154259">
    <property type="component" value="Unassembled WGS sequence"/>
</dbReference>
<keyword evidence="4" id="KW-1185">Reference proteome</keyword>
<protein>
    <submittedName>
        <fullName evidence="1">Uncharacterized protein</fullName>
    </submittedName>
</protein>
<evidence type="ECO:0000313" key="4">
    <source>
        <dbReference type="Proteomes" id="UP001154259"/>
    </source>
</evidence>
<dbReference type="RefSeq" id="WP_271789498.1">
    <property type="nucleotide sequence ID" value="NZ_CAMXCM010000001.1"/>
</dbReference>
<sequence length="192" mass="22416">MIDYPYLRVNKKCIFIENKKGFRAKISWSYLSASLEYAFSLSVNDVAIRSFIDQLSPPYMSNIANTEMIYSSYYASEDNCSDIFPIMLPRTEEGIERACYRVARFFIEKYLKRVYHLMEAKTELINDILENPNYYAFPFLTALYVIKKNHLDKAGIDLELLLSEDKMGYLNDKNLKASFNKTIAQKWAKALV</sequence>
<name>A0A9W4TKU0_9PROT</name>
<comment type="caution">
    <text evidence="1">The sequence shown here is derived from an EMBL/GenBank/DDBJ whole genome shotgun (WGS) entry which is preliminary data.</text>
</comment>
<dbReference type="Proteomes" id="UP001154255">
    <property type="component" value="Unassembled WGS sequence"/>
</dbReference>
<evidence type="ECO:0000313" key="3">
    <source>
        <dbReference type="Proteomes" id="UP001154255"/>
    </source>
</evidence>